<evidence type="ECO:0000313" key="2">
    <source>
        <dbReference type="EMBL" id="EHL00761.1"/>
    </source>
</evidence>
<name>H0EKR8_GLAL7</name>
<organism evidence="2 3">
    <name type="scientific">Glarea lozoyensis (strain ATCC 74030 / MF5533)</name>
    <dbReference type="NCBI Taxonomy" id="1104152"/>
    <lineage>
        <taxon>Eukaryota</taxon>
        <taxon>Fungi</taxon>
        <taxon>Dikarya</taxon>
        <taxon>Ascomycota</taxon>
        <taxon>Pezizomycotina</taxon>
        <taxon>Leotiomycetes</taxon>
        <taxon>Helotiales</taxon>
        <taxon>Helotiaceae</taxon>
        <taxon>Glarea</taxon>
    </lineage>
</organism>
<dbReference type="InParanoid" id="H0EKR8"/>
<dbReference type="AlphaFoldDB" id="H0EKR8"/>
<dbReference type="Proteomes" id="UP000005446">
    <property type="component" value="Unassembled WGS sequence"/>
</dbReference>
<evidence type="ECO:0000256" key="1">
    <source>
        <dbReference type="SAM" id="MobiDB-lite"/>
    </source>
</evidence>
<feature type="region of interest" description="Disordered" evidence="1">
    <location>
        <begin position="94"/>
        <end position="121"/>
    </location>
</feature>
<keyword evidence="3" id="KW-1185">Reference proteome</keyword>
<gene>
    <name evidence="2" type="ORF">M7I_3147</name>
</gene>
<feature type="compositionally biased region" description="Low complexity" evidence="1">
    <location>
        <begin position="17"/>
        <end position="29"/>
    </location>
</feature>
<sequence>MTFPNFTSPTPFPPFSTLPLISSPPTSSTVKPTYLLGTIQENMTLTPKTPTFICRDRENEPFAITLKLRDGQTGEGASGRKAFTKGKCVVIKNGKRKGSQEPNEAEGKKGKKGFVEGGWEGGEGGVEGGVCMARQIRQEEGGPSERFGKI</sequence>
<evidence type="ECO:0000313" key="3">
    <source>
        <dbReference type="Proteomes" id="UP000005446"/>
    </source>
</evidence>
<comment type="caution">
    <text evidence="2">The sequence shown here is derived from an EMBL/GenBank/DDBJ whole genome shotgun (WGS) entry which is preliminary data.</text>
</comment>
<reference evidence="2 3" key="1">
    <citation type="journal article" date="2012" name="Eukaryot. Cell">
        <title>Genome sequence of the fungus Glarea lozoyensis: the first genome sequence of a species from the Helotiaceae family.</title>
        <authorList>
            <person name="Youssar L."/>
            <person name="Gruening B.A."/>
            <person name="Erxleben A."/>
            <person name="Guenther S."/>
            <person name="Huettel W."/>
        </authorList>
    </citation>
    <scope>NUCLEOTIDE SEQUENCE [LARGE SCALE GENOMIC DNA]</scope>
    <source>
        <strain evidence="3">ATCC 74030 / MF5533</strain>
    </source>
</reference>
<accession>H0EKR8</accession>
<proteinExistence type="predicted"/>
<dbReference type="OrthoDB" id="5945798at2759"/>
<dbReference type="EMBL" id="AGUE01000073">
    <property type="protein sequence ID" value="EHL00761.1"/>
    <property type="molecule type" value="Genomic_DNA"/>
</dbReference>
<dbReference type="HOGENOM" id="CLU_1740687_0_0_1"/>
<protein>
    <submittedName>
        <fullName evidence="2">Uncharacterized protein</fullName>
    </submittedName>
</protein>
<feature type="region of interest" description="Disordered" evidence="1">
    <location>
        <begin position="1"/>
        <end position="29"/>
    </location>
</feature>